<dbReference type="RefSeq" id="WP_171481404.1">
    <property type="nucleotide sequence ID" value="NZ_JABGBP010000103.1"/>
</dbReference>
<dbReference type="Proteomes" id="UP000546917">
    <property type="component" value="Unassembled WGS sequence"/>
</dbReference>
<protein>
    <submittedName>
        <fullName evidence="2">DUF302 domain-containing protein</fullName>
    </submittedName>
</protein>
<dbReference type="EMBL" id="JABGBP010000103">
    <property type="protein sequence ID" value="NOL59848.1"/>
    <property type="molecule type" value="Genomic_DNA"/>
</dbReference>
<dbReference type="AlphaFoldDB" id="A0A7K4FN99"/>
<gene>
    <name evidence="2" type="ORF">HLB00_03240</name>
</gene>
<dbReference type="CDD" id="cd14797">
    <property type="entry name" value="DUF302"/>
    <property type="match status" value="1"/>
</dbReference>
<comment type="caution">
    <text evidence="2">The sequence shown here is derived from an EMBL/GenBank/DDBJ whole genome shotgun (WGS) entry which is preliminary data.</text>
</comment>
<reference evidence="2 3" key="1">
    <citation type="submission" date="2020-05" db="EMBL/GenBank/DDBJ databases">
        <authorList>
            <person name="Zhang R."/>
        </authorList>
    </citation>
    <scope>NUCLEOTIDE SEQUENCE [LARGE SCALE GENOMIC DNA]</scope>
    <source>
        <strain evidence="2 3">DSM 28986</strain>
    </source>
</reference>
<dbReference type="SUPFAM" id="SSF103247">
    <property type="entry name" value="TT1751-like"/>
    <property type="match status" value="1"/>
</dbReference>
<organism evidence="2 3">
    <name type="scientific">Ferroplasma acidiphilum</name>
    <dbReference type="NCBI Taxonomy" id="74969"/>
    <lineage>
        <taxon>Archaea</taxon>
        <taxon>Methanobacteriati</taxon>
        <taxon>Thermoplasmatota</taxon>
        <taxon>Thermoplasmata</taxon>
        <taxon>Thermoplasmatales</taxon>
        <taxon>Ferroplasmaceae</taxon>
        <taxon>Ferroplasma</taxon>
    </lineage>
</organism>
<evidence type="ECO:0000313" key="3">
    <source>
        <dbReference type="Proteomes" id="UP000546917"/>
    </source>
</evidence>
<feature type="domain" description="DUF302" evidence="1">
    <location>
        <begin position="33"/>
        <end position="94"/>
    </location>
</feature>
<sequence length="125" mass="14322">MFLKYKSVHTFEETVKLATDFIKSKGITVFSIVDHRKNADNAGLEMQNETLILFGSPVVGTLLMKENPENGIELPSKLLIYSTNSDVYILYKDPEEFLKVYAIRESTDAIEKLKMLYKQIVEQVI</sequence>
<evidence type="ECO:0000259" key="1">
    <source>
        <dbReference type="Pfam" id="PF03625"/>
    </source>
</evidence>
<dbReference type="InterPro" id="IPR035923">
    <property type="entry name" value="TT1751-like_sf"/>
</dbReference>
<dbReference type="Gene3D" id="3.30.310.70">
    <property type="entry name" value="TT1751-like domain"/>
    <property type="match status" value="1"/>
</dbReference>
<evidence type="ECO:0000313" key="2">
    <source>
        <dbReference type="EMBL" id="NOL59848.1"/>
    </source>
</evidence>
<dbReference type="Pfam" id="PF03625">
    <property type="entry name" value="DUF302"/>
    <property type="match status" value="1"/>
</dbReference>
<dbReference type="InterPro" id="IPR005180">
    <property type="entry name" value="DUF302"/>
</dbReference>
<accession>A0A7K4FN99</accession>
<dbReference type="PANTHER" id="PTHR38342:SF2">
    <property type="entry name" value="INNER MEMBRANE OR EXPORTED"/>
    <property type="match status" value="1"/>
</dbReference>
<dbReference type="PANTHER" id="PTHR38342">
    <property type="entry name" value="SLR5037 PROTEIN"/>
    <property type="match status" value="1"/>
</dbReference>
<proteinExistence type="predicted"/>
<name>A0A7K4FN99_9ARCH</name>